<gene>
    <name evidence="2" type="ORF">M404DRAFT_20055</name>
</gene>
<organism evidence="2 3">
    <name type="scientific">Pisolithus tinctorius Marx 270</name>
    <dbReference type="NCBI Taxonomy" id="870435"/>
    <lineage>
        <taxon>Eukaryota</taxon>
        <taxon>Fungi</taxon>
        <taxon>Dikarya</taxon>
        <taxon>Basidiomycota</taxon>
        <taxon>Agaricomycotina</taxon>
        <taxon>Agaricomycetes</taxon>
        <taxon>Agaricomycetidae</taxon>
        <taxon>Boletales</taxon>
        <taxon>Sclerodermatineae</taxon>
        <taxon>Pisolithaceae</taxon>
        <taxon>Pisolithus</taxon>
    </lineage>
</organism>
<reference evidence="3" key="2">
    <citation type="submission" date="2015-01" db="EMBL/GenBank/DDBJ databases">
        <title>Evolutionary Origins and Diversification of the Mycorrhizal Mutualists.</title>
        <authorList>
            <consortium name="DOE Joint Genome Institute"/>
            <consortium name="Mycorrhizal Genomics Consortium"/>
            <person name="Kohler A."/>
            <person name="Kuo A."/>
            <person name="Nagy L.G."/>
            <person name="Floudas D."/>
            <person name="Copeland A."/>
            <person name="Barry K.W."/>
            <person name="Cichocki N."/>
            <person name="Veneault-Fourrey C."/>
            <person name="LaButti K."/>
            <person name="Lindquist E.A."/>
            <person name="Lipzen A."/>
            <person name="Lundell T."/>
            <person name="Morin E."/>
            <person name="Murat C."/>
            <person name="Riley R."/>
            <person name="Ohm R."/>
            <person name="Sun H."/>
            <person name="Tunlid A."/>
            <person name="Henrissat B."/>
            <person name="Grigoriev I.V."/>
            <person name="Hibbett D.S."/>
            <person name="Martin F."/>
        </authorList>
    </citation>
    <scope>NUCLEOTIDE SEQUENCE [LARGE SCALE GENOMIC DNA]</scope>
    <source>
        <strain evidence="3">Marx 270</strain>
    </source>
</reference>
<dbReference type="HOGENOM" id="CLU_035526_1_0_1"/>
<keyword evidence="3" id="KW-1185">Reference proteome</keyword>
<proteinExistence type="predicted"/>
<feature type="region of interest" description="Disordered" evidence="1">
    <location>
        <begin position="1"/>
        <end position="28"/>
    </location>
</feature>
<protein>
    <submittedName>
        <fullName evidence="2">Uncharacterized protein</fullName>
    </submittedName>
</protein>
<evidence type="ECO:0000313" key="2">
    <source>
        <dbReference type="EMBL" id="KIO12222.1"/>
    </source>
</evidence>
<dbReference type="OrthoDB" id="2654227at2759"/>
<feature type="compositionally biased region" description="Basic residues" evidence="1">
    <location>
        <begin position="337"/>
        <end position="346"/>
    </location>
</feature>
<reference evidence="2 3" key="1">
    <citation type="submission" date="2014-04" db="EMBL/GenBank/DDBJ databases">
        <authorList>
            <consortium name="DOE Joint Genome Institute"/>
            <person name="Kuo A."/>
            <person name="Kohler A."/>
            <person name="Costa M.D."/>
            <person name="Nagy L.G."/>
            <person name="Floudas D."/>
            <person name="Copeland A."/>
            <person name="Barry K.W."/>
            <person name="Cichocki N."/>
            <person name="Veneault-Fourrey C."/>
            <person name="LaButti K."/>
            <person name="Lindquist E.A."/>
            <person name="Lipzen A."/>
            <person name="Lundell T."/>
            <person name="Morin E."/>
            <person name="Murat C."/>
            <person name="Sun H."/>
            <person name="Tunlid A."/>
            <person name="Henrissat B."/>
            <person name="Grigoriev I.V."/>
            <person name="Hibbett D.S."/>
            <person name="Martin F."/>
            <person name="Nordberg H.P."/>
            <person name="Cantor M.N."/>
            <person name="Hua S.X."/>
        </authorList>
    </citation>
    <scope>NUCLEOTIDE SEQUENCE [LARGE SCALE GENOMIC DNA]</scope>
    <source>
        <strain evidence="2 3">Marx 270</strain>
    </source>
</reference>
<evidence type="ECO:0000313" key="3">
    <source>
        <dbReference type="Proteomes" id="UP000054217"/>
    </source>
</evidence>
<dbReference type="InParanoid" id="A0A0C3KRP9"/>
<feature type="region of interest" description="Disordered" evidence="1">
    <location>
        <begin position="324"/>
        <end position="366"/>
    </location>
</feature>
<accession>A0A0C3KRP9</accession>
<evidence type="ECO:0000256" key="1">
    <source>
        <dbReference type="SAM" id="MobiDB-lite"/>
    </source>
</evidence>
<dbReference type="Proteomes" id="UP000054217">
    <property type="component" value="Unassembled WGS sequence"/>
</dbReference>
<dbReference type="AlphaFoldDB" id="A0A0C3KRP9"/>
<feature type="compositionally biased region" description="Polar residues" evidence="1">
    <location>
        <begin position="7"/>
        <end position="19"/>
    </location>
</feature>
<dbReference type="EMBL" id="KN831948">
    <property type="protein sequence ID" value="KIO12222.1"/>
    <property type="molecule type" value="Genomic_DNA"/>
</dbReference>
<sequence length="436" mass="49510">MPLPPSQHLTTMFPTSSDRGANERSRNTSVELNFDRRMSAGSGASFLECRHGEQPYNAVTESQGIQENAFGNEFMFSRMLNKPPSALPSPLGMVLVQLLAEEVKKMSMQLLELHAMNIETRQGLTQHIDKNKAAISELREELSTFSSKQTKTAGAAKNISNQHPKLKPILHSKMLEMCSIERLNVEDHLSMMSKHINRLPDQRELEDVEGHTVWRPVWSEHVDNTINQRFLGAMVDAIMQEETAKCAQSKGELEDDDHVSSTVKTMAKQYWRTLMSEIHAAANPTKQEKADGRLREKHYRTRQSQYVAFLCILDSIHKQWQEGNEGVSSMDRPTSKPIKKHHKTMKKRDNFTPSFDPNLSKLEDRPPHSSKAILTIPFRTMINDAWLTAHPSQQVVDGMDWLKGFYSHAKEGELSDGDTKYLAELAAELAYNNDDI</sequence>
<name>A0A0C3KRP9_PISTI</name>